<evidence type="ECO:0000313" key="1">
    <source>
        <dbReference type="EMBL" id="QPJ99663.1"/>
    </source>
</evidence>
<accession>A0A7T0DUK0</accession>
<protein>
    <submittedName>
        <fullName evidence="1">Uncharacterized protein</fullName>
    </submittedName>
</protein>
<reference evidence="1" key="1">
    <citation type="submission" date="2020-09" db="EMBL/GenBank/DDBJ databases">
        <title>First Report of a novel Colistin-Resistant species of Enterobacter cloacae complex Producing MCR-5 isolated from hospital sewage water.</title>
        <authorList>
            <person name="Zhou K."/>
        </authorList>
    </citation>
    <scope>NUCLEOTIDE SEQUENCE [LARGE SCALE GENOMIC DNA]</scope>
    <source>
        <strain evidence="1">HSW1412</strain>
    </source>
</reference>
<dbReference type="EMBL" id="CP061801">
    <property type="protein sequence ID" value="QPJ99663.1"/>
    <property type="molecule type" value="Genomic_DNA"/>
</dbReference>
<organism evidence="1">
    <name type="scientific">Enterobacter mori</name>
    <dbReference type="NCBI Taxonomy" id="539813"/>
    <lineage>
        <taxon>Bacteria</taxon>
        <taxon>Pseudomonadati</taxon>
        <taxon>Pseudomonadota</taxon>
        <taxon>Gammaproteobacteria</taxon>
        <taxon>Enterobacterales</taxon>
        <taxon>Enterobacteriaceae</taxon>
        <taxon>Enterobacter</taxon>
    </lineage>
</organism>
<dbReference type="AlphaFoldDB" id="A0A7T0DUK0"/>
<gene>
    <name evidence="1" type="ORF">IDM36_17440</name>
</gene>
<sequence>MGKYKKAFDEVNLLMNEVLDKFNMTLEETNFHPTEDIFRIVVREIEVDNLKVISSIFTNNEYHEVVIPPKNRCVYK</sequence>
<proteinExistence type="predicted"/>
<name>A0A7T0DUK0_9ENTR</name>